<dbReference type="PANTHER" id="PTHR43142">
    <property type="entry name" value="CARBOXYLIC ESTER HYDROLASE"/>
    <property type="match status" value="1"/>
</dbReference>
<dbReference type="InterPro" id="IPR002018">
    <property type="entry name" value="CarbesteraseB"/>
</dbReference>
<dbReference type="AlphaFoldDB" id="A0A8S4QWV7"/>
<gene>
    <name evidence="6" type="primary">jg8076</name>
    <name evidence="6" type="ORF">PAEG_LOCUS7073</name>
</gene>
<dbReference type="GO" id="GO:0052689">
    <property type="term" value="F:carboxylic ester hydrolase activity"/>
    <property type="evidence" value="ECO:0007669"/>
    <property type="project" value="UniProtKB-KW"/>
</dbReference>
<dbReference type="SUPFAM" id="SSF53474">
    <property type="entry name" value="alpha/beta-Hydrolases"/>
    <property type="match status" value="1"/>
</dbReference>
<evidence type="ECO:0000256" key="3">
    <source>
        <dbReference type="ARBA" id="ARBA00022801"/>
    </source>
</evidence>
<evidence type="ECO:0000256" key="4">
    <source>
        <dbReference type="ARBA" id="ARBA00023180"/>
    </source>
</evidence>
<reference evidence="6" key="1">
    <citation type="submission" date="2022-03" db="EMBL/GenBank/DDBJ databases">
        <authorList>
            <person name="Lindestad O."/>
        </authorList>
    </citation>
    <scope>NUCLEOTIDE SEQUENCE</scope>
</reference>
<evidence type="ECO:0000259" key="5">
    <source>
        <dbReference type="Pfam" id="PF00135"/>
    </source>
</evidence>
<dbReference type="InterPro" id="IPR029058">
    <property type="entry name" value="AB_hydrolase_fold"/>
</dbReference>
<name>A0A8S4QWV7_9NEOP</name>
<organism evidence="6 7">
    <name type="scientific">Pararge aegeria aegeria</name>
    <dbReference type="NCBI Taxonomy" id="348720"/>
    <lineage>
        <taxon>Eukaryota</taxon>
        <taxon>Metazoa</taxon>
        <taxon>Ecdysozoa</taxon>
        <taxon>Arthropoda</taxon>
        <taxon>Hexapoda</taxon>
        <taxon>Insecta</taxon>
        <taxon>Pterygota</taxon>
        <taxon>Neoptera</taxon>
        <taxon>Endopterygota</taxon>
        <taxon>Lepidoptera</taxon>
        <taxon>Glossata</taxon>
        <taxon>Ditrysia</taxon>
        <taxon>Papilionoidea</taxon>
        <taxon>Nymphalidae</taxon>
        <taxon>Satyrinae</taxon>
        <taxon>Satyrini</taxon>
        <taxon>Parargina</taxon>
        <taxon>Pararge</taxon>
    </lineage>
</organism>
<keyword evidence="2" id="KW-0719">Serine esterase</keyword>
<feature type="non-terminal residue" evidence="6">
    <location>
        <position position="1"/>
    </location>
</feature>
<dbReference type="Pfam" id="PF00135">
    <property type="entry name" value="COesterase"/>
    <property type="match status" value="1"/>
</dbReference>
<dbReference type="EMBL" id="CAKXAJ010021174">
    <property type="protein sequence ID" value="CAH2226367.1"/>
    <property type="molecule type" value="Genomic_DNA"/>
</dbReference>
<dbReference type="PANTHER" id="PTHR43142:SF1">
    <property type="entry name" value="CARBOXYLIC ESTER HYDROLASE"/>
    <property type="match status" value="1"/>
</dbReference>
<evidence type="ECO:0000313" key="6">
    <source>
        <dbReference type="EMBL" id="CAH2226367.1"/>
    </source>
</evidence>
<comment type="similarity">
    <text evidence="1">Belongs to the type-B carboxylesterase/lipase family.</text>
</comment>
<sequence>AAHSDEIGYLFDLSYEDETPSAADQLVIDQMTTLWTNFAKFGDPTPETTELLPVKWSPISENSYTYLSIDRELTVATRPYHERMAFWELFFDVNAEKLKGYQQK</sequence>
<keyword evidence="7" id="KW-1185">Reference proteome</keyword>
<proteinExistence type="inferred from homology"/>
<dbReference type="OrthoDB" id="6922837at2759"/>
<feature type="domain" description="Carboxylesterase type B" evidence="5">
    <location>
        <begin position="1"/>
        <end position="87"/>
    </location>
</feature>
<keyword evidence="3" id="KW-0378">Hydrolase</keyword>
<evidence type="ECO:0000256" key="2">
    <source>
        <dbReference type="ARBA" id="ARBA00022487"/>
    </source>
</evidence>
<dbReference type="Gene3D" id="3.40.50.1820">
    <property type="entry name" value="alpha/beta hydrolase"/>
    <property type="match status" value="1"/>
</dbReference>
<evidence type="ECO:0000313" key="7">
    <source>
        <dbReference type="Proteomes" id="UP000838756"/>
    </source>
</evidence>
<dbReference type="Proteomes" id="UP000838756">
    <property type="component" value="Unassembled WGS sequence"/>
</dbReference>
<evidence type="ECO:0000256" key="1">
    <source>
        <dbReference type="ARBA" id="ARBA00005964"/>
    </source>
</evidence>
<accession>A0A8S4QWV7</accession>
<comment type="caution">
    <text evidence="6">The sequence shown here is derived from an EMBL/GenBank/DDBJ whole genome shotgun (WGS) entry which is preliminary data.</text>
</comment>
<protein>
    <submittedName>
        <fullName evidence="6">Jg8076 protein</fullName>
    </submittedName>
</protein>
<keyword evidence="4" id="KW-0325">Glycoprotein</keyword>